<evidence type="ECO:0000256" key="1">
    <source>
        <dbReference type="ARBA" id="ARBA00004635"/>
    </source>
</evidence>
<comment type="similarity">
    <text evidence="2">Belongs to the NlpA lipoprotein family.</text>
</comment>
<keyword evidence="3 7" id="KW-0732">Signal</keyword>
<dbReference type="GO" id="GO:0016020">
    <property type="term" value="C:membrane"/>
    <property type="evidence" value="ECO:0007669"/>
    <property type="project" value="UniProtKB-SubCell"/>
</dbReference>
<evidence type="ECO:0000256" key="3">
    <source>
        <dbReference type="ARBA" id="ARBA00022729"/>
    </source>
</evidence>
<feature type="chain" id="PRO_5020538331" evidence="7">
    <location>
        <begin position="26"/>
        <end position="271"/>
    </location>
</feature>
<evidence type="ECO:0000256" key="4">
    <source>
        <dbReference type="ARBA" id="ARBA00023136"/>
    </source>
</evidence>
<evidence type="ECO:0000256" key="5">
    <source>
        <dbReference type="ARBA" id="ARBA00023139"/>
    </source>
</evidence>
<protein>
    <submittedName>
        <fullName evidence="8">Metal ABC transporter substrate-binding protein</fullName>
    </submittedName>
</protein>
<dbReference type="AlphaFoldDB" id="A0A4S5BQ78"/>
<comment type="subcellular location">
    <subcellularLocation>
        <location evidence="1">Membrane</location>
        <topology evidence="1">Lipid-anchor</topology>
    </subcellularLocation>
</comment>
<dbReference type="InterPro" id="IPR004872">
    <property type="entry name" value="Lipoprotein_NlpA"/>
</dbReference>
<keyword evidence="5" id="KW-0564">Palmitate</keyword>
<dbReference type="Proteomes" id="UP000306236">
    <property type="component" value="Unassembled WGS sequence"/>
</dbReference>
<keyword evidence="6" id="KW-0449">Lipoprotein</keyword>
<dbReference type="PANTHER" id="PTHR30429">
    <property type="entry name" value="D-METHIONINE-BINDING LIPOPROTEIN METQ"/>
    <property type="match status" value="1"/>
</dbReference>
<evidence type="ECO:0000256" key="6">
    <source>
        <dbReference type="ARBA" id="ARBA00023288"/>
    </source>
</evidence>
<dbReference type="RefSeq" id="WP_136405620.1">
    <property type="nucleotide sequence ID" value="NZ_JARXRQ010000003.1"/>
</dbReference>
<dbReference type="SUPFAM" id="SSF53850">
    <property type="entry name" value="Periplasmic binding protein-like II"/>
    <property type="match status" value="1"/>
</dbReference>
<dbReference type="OrthoDB" id="9812878at2"/>
<evidence type="ECO:0000256" key="7">
    <source>
        <dbReference type="SAM" id="SignalP"/>
    </source>
</evidence>
<proteinExistence type="inferred from homology"/>
<feature type="signal peptide" evidence="7">
    <location>
        <begin position="1"/>
        <end position="25"/>
    </location>
</feature>
<comment type="caution">
    <text evidence="8">The sequence shown here is derived from an EMBL/GenBank/DDBJ whole genome shotgun (WGS) entry which is preliminary data.</text>
</comment>
<dbReference type="Pfam" id="PF03180">
    <property type="entry name" value="Lipoprotein_9"/>
    <property type="match status" value="1"/>
</dbReference>
<evidence type="ECO:0000256" key="2">
    <source>
        <dbReference type="ARBA" id="ARBA00008973"/>
    </source>
</evidence>
<accession>A0A4S5BQ78</accession>
<organism evidence="8 9">
    <name type="scientific">Lampropedia aestuarii</name>
    <dbReference type="NCBI Taxonomy" id="2562762"/>
    <lineage>
        <taxon>Bacteria</taxon>
        <taxon>Pseudomonadati</taxon>
        <taxon>Pseudomonadota</taxon>
        <taxon>Betaproteobacteria</taxon>
        <taxon>Burkholderiales</taxon>
        <taxon>Comamonadaceae</taxon>
        <taxon>Lampropedia</taxon>
    </lineage>
</organism>
<dbReference type="PANTHER" id="PTHR30429:SF0">
    <property type="entry name" value="METHIONINE-BINDING LIPOPROTEIN METQ"/>
    <property type="match status" value="1"/>
</dbReference>
<keyword evidence="4" id="KW-0472">Membrane</keyword>
<evidence type="ECO:0000313" key="8">
    <source>
        <dbReference type="EMBL" id="THJ34907.1"/>
    </source>
</evidence>
<reference evidence="8 9" key="1">
    <citation type="submission" date="2019-04" db="EMBL/GenBank/DDBJ databases">
        <title>Lampropedia sp YIM MLB12 draf genome.</title>
        <authorList>
            <person name="Wang Y.-X."/>
        </authorList>
    </citation>
    <scope>NUCLEOTIDE SEQUENCE [LARGE SCALE GENOMIC DNA]</scope>
    <source>
        <strain evidence="8 9">YIM MLB12</strain>
    </source>
</reference>
<gene>
    <name evidence="8" type="ORF">E8K88_05325</name>
</gene>
<dbReference type="EMBL" id="SSWX01000005">
    <property type="protein sequence ID" value="THJ34907.1"/>
    <property type="molecule type" value="Genomic_DNA"/>
</dbReference>
<sequence>MSFLRRHLLLAAAATAFGLATNVYAADPAKTNLTLGATAGYNYDVLKLAIAPQLEKEGYKVRLVEFNDYVQPNMALAQGALDANLFQHIAYLNRFKEDQKLDLTDLVQSTTAPMGVYSESITSLADLPDGARVTLPNDPSNLARALQLLVQQKLITVKADADPLRVSERDVEQNSKNLKFVPIEAAQLPRTLGDAAIAIVPGNFATSAGLKFTSALALEVPPVNYQQVVAVRAADVDTPWAKDIKQAFGTPYFKEVLDKEFPGYTRPAALQ</sequence>
<evidence type="ECO:0000313" key="9">
    <source>
        <dbReference type="Proteomes" id="UP000306236"/>
    </source>
</evidence>
<dbReference type="Gene3D" id="3.40.190.10">
    <property type="entry name" value="Periplasmic binding protein-like II"/>
    <property type="match status" value="2"/>
</dbReference>
<name>A0A4S5BQ78_9BURK</name>
<keyword evidence="9" id="KW-1185">Reference proteome</keyword>